<evidence type="ECO:0000313" key="3">
    <source>
        <dbReference type="EMBL" id="KAK6329117.1"/>
    </source>
</evidence>
<dbReference type="InterPro" id="IPR058030">
    <property type="entry name" value="TRIM8/14/16/25/29/45/65_CC"/>
</dbReference>
<keyword evidence="4" id="KW-1185">Reference proteome</keyword>
<protein>
    <recommendedName>
        <fullName evidence="2">TRIM8/14/16/25/29/45/65 coiled-coil region domain-containing protein</fullName>
    </recommendedName>
</protein>
<name>A0AAN8MNA9_9TELE</name>
<dbReference type="EMBL" id="JAGTTL010000001">
    <property type="protein sequence ID" value="KAK6329117.1"/>
    <property type="molecule type" value="Genomic_DNA"/>
</dbReference>
<feature type="coiled-coil region" evidence="1">
    <location>
        <begin position="27"/>
        <end position="61"/>
    </location>
</feature>
<dbReference type="AlphaFoldDB" id="A0AAN8MNA9"/>
<keyword evidence="1" id="KW-0175">Coiled coil</keyword>
<proteinExistence type="predicted"/>
<sequence length="126" mass="14931">MDLGLVREKQYIFRVRLIKEKIFIQFKKEWGEKRQKSQKRIQEREKEIQELRQAVDSEVEEIDWIFSDLICSIERKHSEVKELIRAQEKAEVTSLQMIRVSSLSVSLLDLKPYPASLSIHASLLSM</sequence>
<gene>
    <name evidence="3" type="ORF">J4Q44_G00010950</name>
</gene>
<evidence type="ECO:0000259" key="2">
    <source>
        <dbReference type="Pfam" id="PF25600"/>
    </source>
</evidence>
<dbReference type="Proteomes" id="UP001356427">
    <property type="component" value="Unassembled WGS sequence"/>
</dbReference>
<comment type="caution">
    <text evidence="3">The sequence shown here is derived from an EMBL/GenBank/DDBJ whole genome shotgun (WGS) entry which is preliminary data.</text>
</comment>
<reference evidence="3 4" key="1">
    <citation type="submission" date="2021-04" db="EMBL/GenBank/DDBJ databases">
        <authorList>
            <person name="De Guttry C."/>
            <person name="Zahm M."/>
            <person name="Klopp C."/>
            <person name="Cabau C."/>
            <person name="Louis A."/>
            <person name="Berthelot C."/>
            <person name="Parey E."/>
            <person name="Roest Crollius H."/>
            <person name="Montfort J."/>
            <person name="Robinson-Rechavi M."/>
            <person name="Bucao C."/>
            <person name="Bouchez O."/>
            <person name="Gislard M."/>
            <person name="Lluch J."/>
            <person name="Milhes M."/>
            <person name="Lampietro C."/>
            <person name="Lopez Roques C."/>
            <person name="Donnadieu C."/>
            <person name="Braasch I."/>
            <person name="Desvignes T."/>
            <person name="Postlethwait J."/>
            <person name="Bobe J."/>
            <person name="Wedekind C."/>
            <person name="Guiguen Y."/>
        </authorList>
    </citation>
    <scope>NUCLEOTIDE SEQUENCE [LARGE SCALE GENOMIC DNA]</scope>
    <source>
        <strain evidence="3">Cs_M1</strain>
        <tissue evidence="3">Blood</tissue>
    </source>
</reference>
<evidence type="ECO:0000256" key="1">
    <source>
        <dbReference type="SAM" id="Coils"/>
    </source>
</evidence>
<accession>A0AAN8MNA9</accession>
<evidence type="ECO:0000313" key="4">
    <source>
        <dbReference type="Proteomes" id="UP001356427"/>
    </source>
</evidence>
<feature type="domain" description="TRIM8/14/16/25/29/45/65 coiled-coil region" evidence="2">
    <location>
        <begin position="35"/>
        <end position="95"/>
    </location>
</feature>
<dbReference type="Pfam" id="PF25600">
    <property type="entry name" value="TRIM_CC"/>
    <property type="match status" value="1"/>
</dbReference>
<organism evidence="3 4">
    <name type="scientific">Coregonus suidteri</name>
    <dbReference type="NCBI Taxonomy" id="861788"/>
    <lineage>
        <taxon>Eukaryota</taxon>
        <taxon>Metazoa</taxon>
        <taxon>Chordata</taxon>
        <taxon>Craniata</taxon>
        <taxon>Vertebrata</taxon>
        <taxon>Euteleostomi</taxon>
        <taxon>Actinopterygii</taxon>
        <taxon>Neopterygii</taxon>
        <taxon>Teleostei</taxon>
        <taxon>Protacanthopterygii</taxon>
        <taxon>Salmoniformes</taxon>
        <taxon>Salmonidae</taxon>
        <taxon>Coregoninae</taxon>
        <taxon>Coregonus</taxon>
    </lineage>
</organism>